<dbReference type="OrthoDB" id="3507435at2"/>
<dbReference type="EMBL" id="FWXT01000006">
    <property type="protein sequence ID" value="SMD08525.1"/>
    <property type="molecule type" value="Genomic_DNA"/>
</dbReference>
<dbReference type="RefSeq" id="WP_084241553.1">
    <property type="nucleotide sequence ID" value="NZ_FWXT01000006.1"/>
</dbReference>
<gene>
    <name evidence="1" type="ORF">SAMN04488524_4775</name>
</gene>
<name>A0A1W2EFV7_9SPHI</name>
<sequence>MKKQNINLRAWAYMTILFVAQFSFPSCSKDQAAEDTLESKDSSRHLASVGTVAAAQPLPQGKKNFSVTLGNMDTTPWVRLGNWTFNETNGTVAATFWSWSYNDKHDVQVLGTHTCTFDGVTKTVNNYTPYGWMVPAGIYANWAGDYTYDTATGRLVISWTSGAGAGHSESWDVSLPEPGLARVKFVPTSSSYNVTHGRGYGSNAAWSTFKTISDVPTLAVTSTTGRRVMVSYNDGPPAVTTITPATANAWSGAAWGLTDFTTPSNPNPKNTKHAWKPSTACTGACATAREGIIYHMSSNNNGRQMAWINFCACLSQNGTTANHWPGYNGNMHPSALMQIIDDNGDMRGVVGMESQNPPATGPQSGGYPRFQIQLFDFTTIPGS</sequence>
<evidence type="ECO:0000313" key="2">
    <source>
        <dbReference type="Proteomes" id="UP000192756"/>
    </source>
</evidence>
<dbReference type="STRING" id="151894.SAMN04488524_4775"/>
<keyword evidence="2" id="KW-1185">Reference proteome</keyword>
<organism evidence="1 2">
    <name type="scientific">Pedobacter africanus</name>
    <dbReference type="NCBI Taxonomy" id="151894"/>
    <lineage>
        <taxon>Bacteria</taxon>
        <taxon>Pseudomonadati</taxon>
        <taxon>Bacteroidota</taxon>
        <taxon>Sphingobacteriia</taxon>
        <taxon>Sphingobacteriales</taxon>
        <taxon>Sphingobacteriaceae</taxon>
        <taxon>Pedobacter</taxon>
    </lineage>
</organism>
<proteinExistence type="predicted"/>
<evidence type="ECO:0000313" key="1">
    <source>
        <dbReference type="EMBL" id="SMD08525.1"/>
    </source>
</evidence>
<accession>A0A1W2EFV7</accession>
<reference evidence="2" key="1">
    <citation type="submission" date="2017-04" db="EMBL/GenBank/DDBJ databases">
        <authorList>
            <person name="Varghese N."/>
            <person name="Submissions S."/>
        </authorList>
    </citation>
    <scope>NUCLEOTIDE SEQUENCE [LARGE SCALE GENOMIC DNA]</scope>
    <source>
        <strain evidence="2">DSM 12126</strain>
    </source>
</reference>
<dbReference type="AlphaFoldDB" id="A0A1W2EFV7"/>
<protein>
    <submittedName>
        <fullName evidence="1">Uncharacterized protein</fullName>
    </submittedName>
</protein>
<dbReference type="Proteomes" id="UP000192756">
    <property type="component" value="Unassembled WGS sequence"/>
</dbReference>